<accession>A0A7I7MV40</accession>
<dbReference type="Proteomes" id="UP000467236">
    <property type="component" value="Chromosome"/>
</dbReference>
<dbReference type="KEGG" id="mshj:MSHI_39770"/>
<dbReference type="EMBL" id="AP022575">
    <property type="protein sequence ID" value="BBX76071.1"/>
    <property type="molecule type" value="Genomic_DNA"/>
</dbReference>
<proteinExistence type="predicted"/>
<keyword evidence="2" id="KW-1185">Reference proteome</keyword>
<sequence length="216" mass="25366">MVQWGVHTPEMDPAQLKSYLEEDLANELRWVLRAATEWHAQHHMNLGIDGYSVQVYAMDSVFLHSRALFEFFTRKTNDHNYGYDAYRLTSKISSRLYERHWSPKLHARLMHAQDRSKSADVNRFDRKERKEHIKNMPADFAMEIVRMWHDFASELQRLGDEDMKGMGVRAGELLDEAIDDAQKVRTNEVTQCHIAKRKKEQKLPAGFTIDPIPWPV</sequence>
<dbReference type="AlphaFoldDB" id="A0A7I7MV40"/>
<evidence type="ECO:0000313" key="1">
    <source>
        <dbReference type="EMBL" id="BBX76071.1"/>
    </source>
</evidence>
<gene>
    <name evidence="1" type="ORF">MSHI_39770</name>
</gene>
<protein>
    <submittedName>
        <fullName evidence="1">Uncharacterized protein</fullName>
    </submittedName>
</protein>
<evidence type="ECO:0000313" key="2">
    <source>
        <dbReference type="Proteomes" id="UP000467236"/>
    </source>
</evidence>
<organism evidence="1 2">
    <name type="scientific">Mycobacterium shinjukuense</name>
    <dbReference type="NCBI Taxonomy" id="398694"/>
    <lineage>
        <taxon>Bacteria</taxon>
        <taxon>Bacillati</taxon>
        <taxon>Actinomycetota</taxon>
        <taxon>Actinomycetes</taxon>
        <taxon>Mycobacteriales</taxon>
        <taxon>Mycobacteriaceae</taxon>
        <taxon>Mycobacterium</taxon>
    </lineage>
</organism>
<name>A0A7I7MV40_9MYCO</name>
<reference evidence="1 2" key="1">
    <citation type="journal article" date="2019" name="Emerg. Microbes Infect.">
        <title>Comprehensive subspecies identification of 175 nontuberculous mycobacteria species based on 7547 genomic profiles.</title>
        <authorList>
            <person name="Matsumoto Y."/>
            <person name="Kinjo T."/>
            <person name="Motooka D."/>
            <person name="Nabeya D."/>
            <person name="Jung N."/>
            <person name="Uechi K."/>
            <person name="Horii T."/>
            <person name="Iida T."/>
            <person name="Fujita J."/>
            <person name="Nakamura S."/>
        </authorList>
    </citation>
    <scope>NUCLEOTIDE SEQUENCE [LARGE SCALE GENOMIC DNA]</scope>
    <source>
        <strain evidence="1 2">JCM 14233</strain>
    </source>
</reference>